<keyword evidence="13" id="KW-1185">Reference proteome</keyword>
<evidence type="ECO:0000256" key="2">
    <source>
        <dbReference type="ARBA" id="ARBA00022670"/>
    </source>
</evidence>
<keyword evidence="5" id="KW-0788">Thiol protease</keyword>
<dbReference type="STRING" id="981085.W9RHZ0"/>
<reference evidence="13" key="1">
    <citation type="submission" date="2013-01" db="EMBL/GenBank/DDBJ databases">
        <title>Draft Genome Sequence of a Mulberry Tree, Morus notabilis C.K. Schneid.</title>
        <authorList>
            <person name="He N."/>
            <person name="Zhao S."/>
        </authorList>
    </citation>
    <scope>NUCLEOTIDE SEQUENCE</scope>
</reference>
<dbReference type="EMBL" id="KE344767">
    <property type="protein sequence ID" value="EXB78104.1"/>
    <property type="molecule type" value="Genomic_DNA"/>
</dbReference>
<dbReference type="PROSITE" id="PS00639">
    <property type="entry name" value="THIOL_PROTEASE_HIS"/>
    <property type="match status" value="1"/>
</dbReference>
<dbReference type="InterPro" id="IPR000668">
    <property type="entry name" value="Peptidase_C1A_C"/>
</dbReference>
<evidence type="ECO:0000256" key="4">
    <source>
        <dbReference type="ARBA" id="ARBA00022801"/>
    </source>
</evidence>
<dbReference type="SMART" id="SM00848">
    <property type="entry name" value="Inhibitor_I29"/>
    <property type="match status" value="1"/>
</dbReference>
<dbReference type="PRINTS" id="PR00705">
    <property type="entry name" value="PAPAIN"/>
</dbReference>
<name>W9RHZ0_9ROSA</name>
<dbReference type="Pfam" id="PF00112">
    <property type="entry name" value="Peptidase_C1"/>
    <property type="match status" value="1"/>
</dbReference>
<dbReference type="InterPro" id="IPR000169">
    <property type="entry name" value="Pept_cys_AS"/>
</dbReference>
<evidence type="ECO:0000256" key="9">
    <source>
        <dbReference type="SAM" id="SignalP"/>
    </source>
</evidence>
<dbReference type="OrthoDB" id="1177953at2759"/>
<dbReference type="PANTHER" id="PTHR12411">
    <property type="entry name" value="CYSTEINE PROTEASE FAMILY C1-RELATED"/>
    <property type="match status" value="1"/>
</dbReference>
<feature type="domain" description="Peptidase C1A papain C-terminal" evidence="10">
    <location>
        <begin position="130"/>
        <end position="347"/>
    </location>
</feature>
<dbReference type="GO" id="GO:0006508">
    <property type="term" value="P:proteolysis"/>
    <property type="evidence" value="ECO:0007669"/>
    <property type="project" value="UniProtKB-KW"/>
</dbReference>
<evidence type="ECO:0000256" key="8">
    <source>
        <dbReference type="ARBA" id="ARBA00069575"/>
    </source>
</evidence>
<keyword evidence="7" id="KW-0325">Glycoprotein</keyword>
<evidence type="ECO:0000259" key="11">
    <source>
        <dbReference type="SMART" id="SM00848"/>
    </source>
</evidence>
<dbReference type="CDD" id="cd02248">
    <property type="entry name" value="Peptidase_C1A"/>
    <property type="match status" value="1"/>
</dbReference>
<evidence type="ECO:0000313" key="12">
    <source>
        <dbReference type="EMBL" id="EXB78104.1"/>
    </source>
</evidence>
<dbReference type="eggNOG" id="KOG1543">
    <property type="taxonomic scope" value="Eukaryota"/>
</dbReference>
<dbReference type="InterPro" id="IPR039417">
    <property type="entry name" value="Peptidase_C1A_papain-like"/>
</dbReference>
<dbReference type="GO" id="GO:0008234">
    <property type="term" value="F:cysteine-type peptidase activity"/>
    <property type="evidence" value="ECO:0007669"/>
    <property type="project" value="UniProtKB-KW"/>
</dbReference>
<dbReference type="InterPro" id="IPR038765">
    <property type="entry name" value="Papain-like_cys_pep_sf"/>
</dbReference>
<evidence type="ECO:0000256" key="7">
    <source>
        <dbReference type="ARBA" id="ARBA00023180"/>
    </source>
</evidence>
<dbReference type="InterPro" id="IPR013128">
    <property type="entry name" value="Peptidase_C1A"/>
</dbReference>
<dbReference type="InterPro" id="IPR013201">
    <property type="entry name" value="Prot_inhib_I29"/>
</dbReference>
<dbReference type="KEGG" id="mnt:21388296"/>
<dbReference type="SMART" id="SM00645">
    <property type="entry name" value="Pept_C1"/>
    <property type="match status" value="1"/>
</dbReference>
<keyword evidence="4" id="KW-0378">Hydrolase</keyword>
<organism evidence="12 13">
    <name type="scientific">Morus notabilis</name>
    <dbReference type="NCBI Taxonomy" id="981085"/>
    <lineage>
        <taxon>Eukaryota</taxon>
        <taxon>Viridiplantae</taxon>
        <taxon>Streptophyta</taxon>
        <taxon>Embryophyta</taxon>
        <taxon>Tracheophyta</taxon>
        <taxon>Spermatophyta</taxon>
        <taxon>Magnoliopsida</taxon>
        <taxon>eudicotyledons</taxon>
        <taxon>Gunneridae</taxon>
        <taxon>Pentapetalae</taxon>
        <taxon>rosids</taxon>
        <taxon>fabids</taxon>
        <taxon>Rosales</taxon>
        <taxon>Moraceae</taxon>
        <taxon>Moreae</taxon>
        <taxon>Morus</taxon>
    </lineage>
</organism>
<dbReference type="InterPro" id="IPR025660">
    <property type="entry name" value="Pept_his_AS"/>
</dbReference>
<dbReference type="SUPFAM" id="SSF54001">
    <property type="entry name" value="Cysteine proteinases"/>
    <property type="match status" value="1"/>
</dbReference>
<dbReference type="PROSITE" id="PS00640">
    <property type="entry name" value="THIOL_PROTEASE_ASN"/>
    <property type="match status" value="1"/>
</dbReference>
<feature type="domain" description="Cathepsin propeptide inhibitor" evidence="11">
    <location>
        <begin position="43"/>
        <end position="100"/>
    </location>
</feature>
<dbReference type="Proteomes" id="UP000030645">
    <property type="component" value="Unassembled WGS sequence"/>
</dbReference>
<evidence type="ECO:0000259" key="10">
    <source>
        <dbReference type="SMART" id="SM00645"/>
    </source>
</evidence>
<gene>
    <name evidence="12" type="ORF">L484_004806</name>
</gene>
<dbReference type="InterPro" id="IPR025661">
    <property type="entry name" value="Pept_asp_AS"/>
</dbReference>
<feature type="chain" id="PRO_5018640459" description="Vignain" evidence="9">
    <location>
        <begin position="23"/>
        <end position="348"/>
    </location>
</feature>
<comment type="similarity">
    <text evidence="1">Belongs to the peptidase C1 family.</text>
</comment>
<keyword evidence="6" id="KW-1015">Disulfide bond</keyword>
<dbReference type="AlphaFoldDB" id="W9RHZ0"/>
<protein>
    <recommendedName>
        <fullName evidence="8">Vignain</fullName>
    </recommendedName>
</protein>
<sequence>MGFINKWQFVYLALVISLGTWAKYNVEATSRSLQDASTLKIRHEEWMSRHGIVYKDADEKAKRFEIFKENVARIEAFNRAAIKPYKLGINKFADLTNEEFITKRNKFKAHVCDSGRAISTSFKYENVTSVPSALDWRKKGAVTPVKDQGQCGCCWAFSTVAAMEGITKLSTGKLLSLSEQELVDCDVKGEDQGCNGGLMDEAFKFIQHNGGLTTEANYPYEGVDGTCNAKKEATHAAKITGYEDVPANSEKDLLKAVTHQPVSVAIDASGFEFQFYSGGVFTGACGTNLDHGVTAVGYGATKDGTKYWLVKNSWGKQWGEKGYIRMQRDVDAKEGLCGIAMMASYPTA</sequence>
<evidence type="ECO:0000256" key="6">
    <source>
        <dbReference type="ARBA" id="ARBA00023157"/>
    </source>
</evidence>
<evidence type="ECO:0000256" key="1">
    <source>
        <dbReference type="ARBA" id="ARBA00008455"/>
    </source>
</evidence>
<feature type="signal peptide" evidence="9">
    <location>
        <begin position="1"/>
        <end position="22"/>
    </location>
</feature>
<dbReference type="Gene3D" id="3.90.70.10">
    <property type="entry name" value="Cysteine proteinases"/>
    <property type="match status" value="1"/>
</dbReference>
<proteinExistence type="inferred from homology"/>
<evidence type="ECO:0000256" key="3">
    <source>
        <dbReference type="ARBA" id="ARBA00022729"/>
    </source>
</evidence>
<dbReference type="PROSITE" id="PS00139">
    <property type="entry name" value="THIOL_PROTEASE_CYS"/>
    <property type="match status" value="1"/>
</dbReference>
<evidence type="ECO:0000256" key="5">
    <source>
        <dbReference type="ARBA" id="ARBA00022807"/>
    </source>
</evidence>
<dbReference type="FunFam" id="3.90.70.10:FF:000023">
    <property type="entry name" value="Senescence-specific cysteine protease SAG39"/>
    <property type="match status" value="1"/>
</dbReference>
<dbReference type="Pfam" id="PF08246">
    <property type="entry name" value="Inhibitor_I29"/>
    <property type="match status" value="1"/>
</dbReference>
<keyword evidence="2" id="KW-0645">Protease</keyword>
<accession>W9RHZ0</accession>
<keyword evidence="3 9" id="KW-0732">Signal</keyword>
<dbReference type="MEROPS" id="C01.104"/>
<evidence type="ECO:0000313" key="13">
    <source>
        <dbReference type="Proteomes" id="UP000030645"/>
    </source>
</evidence>